<dbReference type="HOGENOM" id="CLU_137208_0_0_10"/>
<dbReference type="GeneID" id="92814891"/>
<dbReference type="PATRIC" id="fig|742725.3.peg.2175"/>
<evidence type="ECO:0000313" key="2">
    <source>
        <dbReference type="Proteomes" id="UP000006008"/>
    </source>
</evidence>
<reference evidence="1 2" key="1">
    <citation type="submission" date="2011-08" db="EMBL/GenBank/DDBJ databases">
        <title>The Genome Sequence of Alistipes indistinctus YIT 12060.</title>
        <authorList>
            <consortium name="The Broad Institute Genome Sequencing Platform"/>
            <person name="Earl A."/>
            <person name="Ward D."/>
            <person name="Feldgarden M."/>
            <person name="Gevers D."/>
            <person name="Morotomi M."/>
            <person name="Young S.K."/>
            <person name="Zeng Q."/>
            <person name="Gargeya S."/>
            <person name="Fitzgerald M."/>
            <person name="Haas B."/>
            <person name="Abouelleil A."/>
            <person name="Alvarado L."/>
            <person name="Arachchi H.M."/>
            <person name="Berlin A."/>
            <person name="Brown A."/>
            <person name="Chapman S.B."/>
            <person name="Chen Z."/>
            <person name="Dunbar C."/>
            <person name="Freedman E."/>
            <person name="Gearin G."/>
            <person name="Gellesch M."/>
            <person name="Goldberg J."/>
            <person name="Griggs A."/>
            <person name="Gujja S."/>
            <person name="Heiman D."/>
            <person name="Howarth C."/>
            <person name="Larson L."/>
            <person name="Lui A."/>
            <person name="MacDonald P.J.P."/>
            <person name="Montmayeur A."/>
            <person name="Murphy C."/>
            <person name="Neiman D."/>
            <person name="Pearson M."/>
            <person name="Priest M."/>
            <person name="Roberts A."/>
            <person name="Saif S."/>
            <person name="Shea T."/>
            <person name="Shenoy N."/>
            <person name="Sisk P."/>
            <person name="Stolte C."/>
            <person name="Sykes S."/>
            <person name="Wortman J."/>
            <person name="Nusbaum C."/>
            <person name="Birren B."/>
        </authorList>
    </citation>
    <scope>NUCLEOTIDE SEQUENCE [LARGE SCALE GENOMIC DNA]</scope>
    <source>
        <strain evidence="1 2">YIT 12060</strain>
    </source>
</reference>
<dbReference type="STRING" id="742725.HMPREF9450_02087"/>
<accession>G5H901</accession>
<dbReference type="EMBL" id="ADLD01000013">
    <property type="protein sequence ID" value="EHB92038.1"/>
    <property type="molecule type" value="Genomic_DNA"/>
</dbReference>
<proteinExistence type="predicted"/>
<dbReference type="eggNOG" id="ENOG5032QQB">
    <property type="taxonomic scope" value="Bacteria"/>
</dbReference>
<comment type="caution">
    <text evidence="1">The sequence shown here is derived from an EMBL/GenBank/DDBJ whole genome shotgun (WGS) entry which is preliminary data.</text>
</comment>
<dbReference type="RefSeq" id="WP_009134893.1">
    <property type="nucleotide sequence ID" value="NZ_CP102250.1"/>
</dbReference>
<name>G5H901_9BACT</name>
<keyword evidence="2" id="KW-1185">Reference proteome</keyword>
<sequence length="147" mass="16954">MTFTTPCFVRVENPEKRKELIEWLEGIGYKFLMRGLESNVLYVDVTSGCLLCAFESPVTQSEMVSKGYIDCGDNIELFKALAAMNDENDRKQWYAYTEYPTNEGKNGVRKFVFNEPARFDSFVDVPSGYYRKATAEEIVEYFKNNGK</sequence>
<dbReference type="Proteomes" id="UP000006008">
    <property type="component" value="Unassembled WGS sequence"/>
</dbReference>
<organism evidence="1 2">
    <name type="scientific">Alistipes indistinctus YIT 12060</name>
    <dbReference type="NCBI Taxonomy" id="742725"/>
    <lineage>
        <taxon>Bacteria</taxon>
        <taxon>Pseudomonadati</taxon>
        <taxon>Bacteroidota</taxon>
        <taxon>Bacteroidia</taxon>
        <taxon>Bacteroidales</taxon>
        <taxon>Rikenellaceae</taxon>
        <taxon>Alistipes</taxon>
    </lineage>
</organism>
<protein>
    <submittedName>
        <fullName evidence="1">Uncharacterized protein</fullName>
    </submittedName>
</protein>
<dbReference type="OrthoDB" id="1004830at2"/>
<gene>
    <name evidence="1" type="ORF">HMPREF9450_02087</name>
</gene>
<dbReference type="AlphaFoldDB" id="G5H901"/>
<evidence type="ECO:0000313" key="1">
    <source>
        <dbReference type="EMBL" id="EHB92038.1"/>
    </source>
</evidence>